<reference evidence="1" key="1">
    <citation type="submission" date="2024-05" db="EMBL/GenBank/DDBJ databases">
        <title>Whole-Genome Sequence of CFS9, a Potential Fish Probiotic Isolated from the Body Surface of Silurus asotus.</title>
        <authorList>
            <person name="Kojima M."/>
            <person name="Tobioka K."/>
            <person name="Yokota K."/>
            <person name="Nakatani H."/>
            <person name="Hori K."/>
            <person name="Tamaru Y."/>
            <person name="Okazaki F."/>
        </authorList>
    </citation>
    <scope>NUCLEOTIDE SEQUENCE</scope>
    <source>
        <strain evidence="1">CFS9</strain>
    </source>
</reference>
<name>A0AAT9GWN4_9FLAO</name>
<proteinExistence type="predicted"/>
<gene>
    <name evidence="1" type="ORF">CFS9_02890</name>
</gene>
<evidence type="ECO:0000313" key="1">
    <source>
        <dbReference type="EMBL" id="BFM41648.1"/>
    </source>
</evidence>
<accession>A0AAT9GWN4</accession>
<dbReference type="EMBL" id="AP031573">
    <property type="protein sequence ID" value="BFM41648.1"/>
    <property type="molecule type" value="Genomic_DNA"/>
</dbReference>
<organism evidence="1">
    <name type="scientific">Flavobacterium sp. CFS9</name>
    <dbReference type="NCBI Taxonomy" id="3143118"/>
    <lineage>
        <taxon>Bacteria</taxon>
        <taxon>Pseudomonadati</taxon>
        <taxon>Bacteroidota</taxon>
        <taxon>Flavobacteriia</taxon>
        <taxon>Flavobacteriales</taxon>
        <taxon>Flavobacteriaceae</taxon>
        <taxon>Flavobacterium</taxon>
    </lineage>
</organism>
<dbReference type="RefSeq" id="WP_369616903.1">
    <property type="nucleotide sequence ID" value="NZ_AP031573.1"/>
</dbReference>
<sequence>MISLEEYEKALGIVHKYHEQIRLESIEIKELIDRRTEETFIELKDVQPGDFVKCVNVHGASHFTKDEKYEVLRVQWTQFEILNDKGVKKWHRFSNKHFKLI</sequence>
<dbReference type="AlphaFoldDB" id="A0AAT9GWN4"/>
<protein>
    <submittedName>
        <fullName evidence="1">Uncharacterized protein</fullName>
    </submittedName>
</protein>